<evidence type="ECO:0000313" key="3">
    <source>
        <dbReference type="Proteomes" id="UP000310597"/>
    </source>
</evidence>
<sequence>MKRTVAAIAVLVVASCDVSTATNVHSYNGNSVEIELYGDTFAFGTEEQQKAQLDVAKAQAEGVCGGPARFLSRRMEEKPQNGIYYVPAANLALFKCM</sequence>
<evidence type="ECO:0000313" key="2">
    <source>
        <dbReference type="EMBL" id="TKD21961.1"/>
    </source>
</evidence>
<evidence type="ECO:0008006" key="4">
    <source>
        <dbReference type="Google" id="ProtNLM"/>
    </source>
</evidence>
<dbReference type="PROSITE" id="PS51257">
    <property type="entry name" value="PROKAR_LIPOPROTEIN"/>
    <property type="match status" value="1"/>
</dbReference>
<dbReference type="Proteomes" id="UP000310597">
    <property type="component" value="Unassembled WGS sequence"/>
</dbReference>
<proteinExistence type="predicted"/>
<dbReference type="EMBL" id="SWJZ01000022">
    <property type="protein sequence ID" value="TKD21961.1"/>
    <property type="molecule type" value="Genomic_DNA"/>
</dbReference>
<gene>
    <name evidence="2" type="ORF">FBT96_07350</name>
</gene>
<evidence type="ECO:0000256" key="1">
    <source>
        <dbReference type="SAM" id="SignalP"/>
    </source>
</evidence>
<protein>
    <recommendedName>
        <fullName evidence="4">Lipoprotein</fullName>
    </recommendedName>
</protein>
<accession>A0A4U1JS18</accession>
<dbReference type="AlphaFoldDB" id="A0A4U1JS18"/>
<name>A0A4U1JS18_RHOCA</name>
<keyword evidence="1" id="KW-0732">Signal</keyword>
<organism evidence="2 3">
    <name type="scientific">Rhodobacter capsulatus</name>
    <name type="common">Rhodopseudomonas capsulata</name>
    <dbReference type="NCBI Taxonomy" id="1061"/>
    <lineage>
        <taxon>Bacteria</taxon>
        <taxon>Pseudomonadati</taxon>
        <taxon>Pseudomonadota</taxon>
        <taxon>Alphaproteobacteria</taxon>
        <taxon>Rhodobacterales</taxon>
        <taxon>Rhodobacter group</taxon>
        <taxon>Rhodobacter</taxon>
    </lineage>
</organism>
<feature type="signal peptide" evidence="1">
    <location>
        <begin position="1"/>
        <end position="21"/>
    </location>
</feature>
<comment type="caution">
    <text evidence="2">The sequence shown here is derived from an EMBL/GenBank/DDBJ whole genome shotgun (WGS) entry which is preliminary data.</text>
</comment>
<feature type="chain" id="PRO_5021024581" description="Lipoprotein" evidence="1">
    <location>
        <begin position="22"/>
        <end position="97"/>
    </location>
</feature>
<reference evidence="2 3" key="1">
    <citation type="submission" date="2019-04" db="EMBL/GenBank/DDBJ databases">
        <title>Draft Whole-Genome sequence of the purple photosynthetic bacterium Rhodobacter capsulatus SP108 with an indigenous class A beta-lactamase.</title>
        <authorList>
            <person name="Robertson S."/>
            <person name="Meyer T.E."/>
            <person name="Kyndt J.A."/>
        </authorList>
    </citation>
    <scope>NUCLEOTIDE SEQUENCE [LARGE SCALE GENOMIC DNA]</scope>
    <source>
        <strain evidence="2 3">SP108</strain>
    </source>
</reference>